<reference evidence="1 2" key="1">
    <citation type="submission" date="2019-01" db="EMBL/GenBank/DDBJ databases">
        <title>Sinorhodobacter populi sp. nov. isolated from the symptomatic bark tissue of Populus euramericana canker.</title>
        <authorList>
            <person name="Xu G."/>
        </authorList>
    </citation>
    <scope>NUCLEOTIDE SEQUENCE [LARGE SCALE GENOMIC DNA]</scope>
    <source>
        <strain evidence="1 2">2D-5</strain>
    </source>
</reference>
<comment type="caution">
    <text evidence="1">The sequence shown here is derived from an EMBL/GenBank/DDBJ whole genome shotgun (WGS) entry which is preliminary data.</text>
</comment>
<name>A0A443J377_9RHOB</name>
<dbReference type="RefSeq" id="WP_128268684.1">
    <property type="nucleotide sequence ID" value="NZ_SAUW01000002.1"/>
</dbReference>
<gene>
    <name evidence="1" type="ORF">D2T33_02190</name>
</gene>
<evidence type="ECO:0000313" key="1">
    <source>
        <dbReference type="EMBL" id="RWR14786.1"/>
    </source>
</evidence>
<dbReference type="InterPro" id="IPR002060">
    <property type="entry name" value="Squ/phyt_synthse"/>
</dbReference>
<dbReference type="SUPFAM" id="SSF48576">
    <property type="entry name" value="Terpenoid synthases"/>
    <property type="match status" value="1"/>
</dbReference>
<dbReference type="InterPro" id="IPR008949">
    <property type="entry name" value="Isoprenoid_synthase_dom_sf"/>
</dbReference>
<dbReference type="Pfam" id="PF00494">
    <property type="entry name" value="SQS_PSY"/>
    <property type="match status" value="1"/>
</dbReference>
<reference evidence="1 2" key="2">
    <citation type="submission" date="2019-01" db="EMBL/GenBank/DDBJ databases">
        <authorList>
            <person name="Li Y."/>
        </authorList>
    </citation>
    <scope>NUCLEOTIDE SEQUENCE [LARGE SCALE GENOMIC DNA]</scope>
    <source>
        <strain evidence="1 2">2D-5</strain>
    </source>
</reference>
<accession>A0A443J377</accession>
<dbReference type="Proteomes" id="UP000285710">
    <property type="component" value="Unassembled WGS sequence"/>
</dbReference>
<sequence length="254" mass="26873">MTDPAASMAAAADLVAAGDPDRFAATMATPAELRGRLWPLYAVNLELARAPWASAEPLVAEMRLQWWVDALSALAEEGRAPDHILGPALAAQPPLAEALLTVAEARRRDCWPEGFADTAEVWDYLAATSGQVYRAAAAALDAAPAELDLLAEFGTAAGLAAWLMAVPEMTRRGRPAVSADAAADLAADGGDRLGRARAGLRRASHAARLAALPGWQARAILMRARKTPHRVFDGTLGGSEFSRRFSLLVAAFRL</sequence>
<protein>
    <submittedName>
        <fullName evidence="1">Phytoene synthase</fullName>
    </submittedName>
</protein>
<keyword evidence="2" id="KW-1185">Reference proteome</keyword>
<dbReference type="AlphaFoldDB" id="A0A443J377"/>
<evidence type="ECO:0000313" key="2">
    <source>
        <dbReference type="Proteomes" id="UP000285710"/>
    </source>
</evidence>
<proteinExistence type="predicted"/>
<dbReference type="EMBL" id="SAUW01000002">
    <property type="protein sequence ID" value="RWR14786.1"/>
    <property type="molecule type" value="Genomic_DNA"/>
</dbReference>
<dbReference type="Gene3D" id="1.10.600.10">
    <property type="entry name" value="Farnesyl Diphosphate Synthase"/>
    <property type="match status" value="1"/>
</dbReference>
<organism evidence="1 2">
    <name type="scientific">Paenirhodobacter populi</name>
    <dbReference type="NCBI Taxonomy" id="2306993"/>
    <lineage>
        <taxon>Bacteria</taxon>
        <taxon>Pseudomonadati</taxon>
        <taxon>Pseudomonadota</taxon>
        <taxon>Alphaproteobacteria</taxon>
        <taxon>Rhodobacterales</taxon>
        <taxon>Rhodobacter group</taxon>
        <taxon>Paenirhodobacter</taxon>
    </lineage>
</organism>